<proteinExistence type="predicted"/>
<name>A0A1L4BUN1_9GAMM</name>
<evidence type="ECO:0000313" key="3">
    <source>
        <dbReference type="Proteomes" id="UP000184222"/>
    </source>
</evidence>
<reference evidence="2 3" key="1">
    <citation type="journal article" date="2016" name="Appl. Environ. Microbiol.">
        <title>Whole genome relationships among Francisella bacteria of diverse origin define new species and provide specific regions for detection.</title>
        <authorList>
            <person name="Challacombe J.F."/>
            <person name="Petersen J.M."/>
            <person name="Gallegos-Graves V."/>
            <person name="Hodge D."/>
            <person name="Pillai S."/>
            <person name="Kuske C.R."/>
        </authorList>
    </citation>
    <scope>NUCLEOTIDE SEQUENCE [LARGE SCALE GENOMIC DNA]</scope>
    <source>
        <strain evidence="3">TX07-7310</strain>
    </source>
</reference>
<accession>A0A1L4BUN1</accession>
<dbReference type="KEGG" id="frx:F7310_09370"/>
<keyword evidence="1" id="KW-0472">Membrane</keyword>
<gene>
    <name evidence="2" type="ORF">F7310_09370</name>
</gene>
<dbReference type="STRING" id="573570.F7310_09370"/>
<keyword evidence="1" id="KW-1133">Transmembrane helix</keyword>
<evidence type="ECO:0000313" key="2">
    <source>
        <dbReference type="EMBL" id="API87551.1"/>
    </source>
</evidence>
<keyword evidence="3" id="KW-1185">Reference proteome</keyword>
<keyword evidence="1" id="KW-0812">Transmembrane</keyword>
<dbReference type="RefSeq" id="WP_072713333.1">
    <property type="nucleotide sequence ID" value="NZ_CP016796.1"/>
</dbReference>
<sequence length="137" mass="15496">MNTLFFMAMFLIAFYLQRKLLAKFNPKRKKLFESISSIAIVIIIFSIGLLPGFFSVASCQDSKTKETMQNILIKVEKKLFGIDTNISILRSKEISMEDGLRTCEIKAKLSNGSVIPATFTIKNAGFNKYEVRLVSNK</sequence>
<organism evidence="2 3">
    <name type="scientific">Francisella uliginis</name>
    <dbReference type="NCBI Taxonomy" id="573570"/>
    <lineage>
        <taxon>Bacteria</taxon>
        <taxon>Pseudomonadati</taxon>
        <taxon>Pseudomonadota</taxon>
        <taxon>Gammaproteobacteria</taxon>
        <taxon>Thiotrichales</taxon>
        <taxon>Francisellaceae</taxon>
        <taxon>Francisella</taxon>
    </lineage>
</organism>
<protein>
    <submittedName>
        <fullName evidence="2">Uncharacterized protein</fullName>
    </submittedName>
</protein>
<evidence type="ECO:0000256" key="1">
    <source>
        <dbReference type="SAM" id="Phobius"/>
    </source>
</evidence>
<dbReference type="Proteomes" id="UP000184222">
    <property type="component" value="Chromosome"/>
</dbReference>
<dbReference type="EMBL" id="CP016796">
    <property type="protein sequence ID" value="API87551.1"/>
    <property type="molecule type" value="Genomic_DNA"/>
</dbReference>
<dbReference type="AlphaFoldDB" id="A0A1L4BUN1"/>
<feature type="transmembrane region" description="Helical" evidence="1">
    <location>
        <begin position="38"/>
        <end position="59"/>
    </location>
</feature>